<keyword evidence="1" id="KW-0812">Transmembrane</keyword>
<proteinExistence type="predicted"/>
<keyword evidence="1" id="KW-0472">Membrane</keyword>
<dbReference type="InterPro" id="IPR008657">
    <property type="entry name" value="JTB"/>
</dbReference>
<organism evidence="2 3">
    <name type="scientific">Porites evermanni</name>
    <dbReference type="NCBI Taxonomy" id="104178"/>
    <lineage>
        <taxon>Eukaryota</taxon>
        <taxon>Metazoa</taxon>
        <taxon>Cnidaria</taxon>
        <taxon>Anthozoa</taxon>
        <taxon>Hexacorallia</taxon>
        <taxon>Scleractinia</taxon>
        <taxon>Fungiina</taxon>
        <taxon>Poritidae</taxon>
        <taxon>Porites</taxon>
    </lineage>
</organism>
<dbReference type="Pfam" id="PF05439">
    <property type="entry name" value="JTB"/>
    <property type="match status" value="1"/>
</dbReference>
<accession>A0ABN8MI05</accession>
<dbReference type="EMBL" id="CALNXI010000550">
    <property type="protein sequence ID" value="CAH3029073.1"/>
    <property type="molecule type" value="Genomic_DNA"/>
</dbReference>
<keyword evidence="3" id="KW-1185">Reference proteome</keyword>
<comment type="caution">
    <text evidence="2">The sequence shown here is derived from an EMBL/GenBank/DDBJ whole genome shotgun (WGS) entry which is preliminary data.</text>
</comment>
<feature type="transmembrane region" description="Helical" evidence="1">
    <location>
        <begin position="6"/>
        <end position="24"/>
    </location>
</feature>
<evidence type="ECO:0000313" key="2">
    <source>
        <dbReference type="EMBL" id="CAH3029073.1"/>
    </source>
</evidence>
<evidence type="ECO:0000313" key="3">
    <source>
        <dbReference type="Proteomes" id="UP001159427"/>
    </source>
</evidence>
<dbReference type="PANTHER" id="PTHR13041">
    <property type="entry name" value="JTB PROTEIN-RELATED"/>
    <property type="match status" value="1"/>
</dbReference>
<reference evidence="2 3" key="1">
    <citation type="submission" date="2022-05" db="EMBL/GenBank/DDBJ databases">
        <authorList>
            <consortium name="Genoscope - CEA"/>
            <person name="William W."/>
        </authorList>
    </citation>
    <scope>NUCLEOTIDE SEQUENCE [LARGE SCALE GENOMIC DNA]</scope>
</reference>
<dbReference type="PANTHER" id="PTHR13041:SF3">
    <property type="entry name" value="PROTEIN JTB"/>
    <property type="match status" value="1"/>
</dbReference>
<feature type="transmembrane region" description="Helical" evidence="1">
    <location>
        <begin position="135"/>
        <end position="155"/>
    </location>
</feature>
<evidence type="ECO:0000256" key="1">
    <source>
        <dbReference type="SAM" id="Phobius"/>
    </source>
</evidence>
<name>A0ABN8MI05_9CNID</name>
<dbReference type="Proteomes" id="UP001159427">
    <property type="component" value="Unassembled WGS sequence"/>
</dbReference>
<keyword evidence="1" id="KW-1133">Transmembrane helix</keyword>
<gene>
    <name evidence="2" type="ORF">PEVE_00035487</name>
</gene>
<dbReference type="Gene3D" id="3.30.720.220">
    <property type="match status" value="1"/>
</dbReference>
<sequence length="177" mass="20431">MKQWRIIVIVSGLIILLLIANFSIQIKKRSTKNKENSSRTSSAVADLNTTLRPTVIEYNSTNSLAENAKNVPNSKCWKKENTRLIGDCIHCSDYEKQTISGCLEFGNIQQGLCISSNVKFYKSCPHVLQWEEKKFWMFTGLMLLGLICSSLLVWYRQRQLDKVFYQKLQRQVESDTI</sequence>
<evidence type="ECO:0008006" key="4">
    <source>
        <dbReference type="Google" id="ProtNLM"/>
    </source>
</evidence>
<protein>
    <recommendedName>
        <fullName evidence="4">Protein JTB</fullName>
    </recommendedName>
</protein>